<dbReference type="InterPro" id="IPR051533">
    <property type="entry name" value="WaaL-like"/>
</dbReference>
<dbReference type="PANTHER" id="PTHR37422:SF13">
    <property type="entry name" value="LIPOPOLYSACCHARIDE BIOSYNTHESIS PROTEIN PA4999-RELATED"/>
    <property type="match status" value="1"/>
</dbReference>
<feature type="transmembrane region" description="Helical" evidence="5">
    <location>
        <begin position="379"/>
        <end position="396"/>
    </location>
</feature>
<dbReference type="Pfam" id="PF04932">
    <property type="entry name" value="Wzy_C"/>
    <property type="match status" value="1"/>
</dbReference>
<feature type="transmembrane region" description="Helical" evidence="5">
    <location>
        <begin position="17"/>
        <end position="38"/>
    </location>
</feature>
<keyword evidence="3 5" id="KW-1133">Transmembrane helix</keyword>
<dbReference type="Proteomes" id="UP000825679">
    <property type="component" value="Chromosome"/>
</dbReference>
<gene>
    <name evidence="7" type="ORF">K4H28_10960</name>
</gene>
<feature type="transmembrane region" description="Helical" evidence="5">
    <location>
        <begin position="116"/>
        <end position="134"/>
    </location>
</feature>
<feature type="domain" description="O-antigen ligase-related" evidence="6">
    <location>
        <begin position="206"/>
        <end position="358"/>
    </location>
</feature>
<feature type="transmembrane region" description="Helical" evidence="5">
    <location>
        <begin position="84"/>
        <end position="104"/>
    </location>
</feature>
<dbReference type="InterPro" id="IPR007016">
    <property type="entry name" value="O-antigen_ligase-rel_domated"/>
</dbReference>
<protein>
    <submittedName>
        <fullName evidence="7">O-antigen ligase family protein</fullName>
    </submittedName>
</protein>
<feature type="transmembrane region" description="Helical" evidence="5">
    <location>
        <begin position="342"/>
        <end position="367"/>
    </location>
</feature>
<keyword evidence="2 5" id="KW-0812">Transmembrane</keyword>
<evidence type="ECO:0000256" key="1">
    <source>
        <dbReference type="ARBA" id="ARBA00004141"/>
    </source>
</evidence>
<dbReference type="EMBL" id="CP081150">
    <property type="protein sequence ID" value="QZA76834.1"/>
    <property type="molecule type" value="Genomic_DNA"/>
</dbReference>
<evidence type="ECO:0000259" key="6">
    <source>
        <dbReference type="Pfam" id="PF04932"/>
    </source>
</evidence>
<evidence type="ECO:0000256" key="2">
    <source>
        <dbReference type="ARBA" id="ARBA00022692"/>
    </source>
</evidence>
<evidence type="ECO:0000256" key="5">
    <source>
        <dbReference type="SAM" id="Phobius"/>
    </source>
</evidence>
<keyword evidence="7" id="KW-0436">Ligase</keyword>
<evidence type="ECO:0000256" key="3">
    <source>
        <dbReference type="ARBA" id="ARBA00022989"/>
    </source>
</evidence>
<feature type="transmembrane region" description="Helical" evidence="5">
    <location>
        <begin position="178"/>
        <end position="194"/>
    </location>
</feature>
<reference evidence="7 8" key="1">
    <citation type="submission" date="2021-08" db="EMBL/GenBank/DDBJ databases">
        <title>complete genome sequencing of Deefgea sp. D25.</title>
        <authorList>
            <person name="Bae J.-W."/>
            <person name="Gim D.-H."/>
        </authorList>
    </citation>
    <scope>NUCLEOTIDE SEQUENCE [LARGE SCALE GENOMIC DNA]</scope>
    <source>
        <strain evidence="7 8">D25</strain>
    </source>
</reference>
<feature type="transmembrane region" description="Helical" evidence="5">
    <location>
        <begin position="58"/>
        <end position="77"/>
    </location>
</feature>
<comment type="subcellular location">
    <subcellularLocation>
        <location evidence="1">Membrane</location>
        <topology evidence="1">Multi-pass membrane protein</topology>
    </subcellularLocation>
</comment>
<keyword evidence="4 5" id="KW-0472">Membrane</keyword>
<proteinExistence type="predicted"/>
<feature type="transmembrane region" description="Helical" evidence="5">
    <location>
        <begin position="141"/>
        <end position="158"/>
    </location>
</feature>
<name>A0ABX8Z7E3_9NEIS</name>
<dbReference type="PANTHER" id="PTHR37422">
    <property type="entry name" value="TEICHURONIC ACID BIOSYNTHESIS PROTEIN TUAE"/>
    <property type="match status" value="1"/>
</dbReference>
<keyword evidence="8" id="KW-1185">Reference proteome</keyword>
<evidence type="ECO:0000313" key="7">
    <source>
        <dbReference type="EMBL" id="QZA76834.1"/>
    </source>
</evidence>
<feature type="transmembrane region" description="Helical" evidence="5">
    <location>
        <begin position="203"/>
        <end position="236"/>
    </location>
</feature>
<organism evidence="7 8">
    <name type="scientific">Deefgea tanakiae</name>
    <dbReference type="NCBI Taxonomy" id="2865840"/>
    <lineage>
        <taxon>Bacteria</taxon>
        <taxon>Pseudomonadati</taxon>
        <taxon>Pseudomonadota</taxon>
        <taxon>Betaproteobacteria</taxon>
        <taxon>Neisseriales</taxon>
        <taxon>Chitinibacteraceae</taxon>
        <taxon>Deefgea</taxon>
    </lineage>
</organism>
<evidence type="ECO:0000313" key="8">
    <source>
        <dbReference type="Proteomes" id="UP000825679"/>
    </source>
</evidence>
<sequence>MPNTVTKPSVKKIQLQVLSGGCLIWLIITALMPSLTPSGLDSILHLATNGNWLLTDEIQYSISIVFILALTHQILPYSQWPWQFFIFWLPYGIWASFSVIWSIYSGYSMHESVHEVWLPISIFLFSFVITKERVFTLSQIYSALLCITLAGALAVVVTNETTPGSTRHYFDKVLFGNWLSYTLAFAMIGSIPFLKSQQNINSAIYLLICSIILGATLGSRMFWLSAIPIWLFITYITKNQLLKNRNRATFWVIIFIIICAMYIFTAAPKKSNELSNLPQQWTWLSTLFNNERYAMWNAWFNASQSNWITGTGLGWELPGMAYSQHLPDWMSNTMMASHGHNLFLNVYLQLGLIGFFLYSLFFALMQLHAHRTPETAESIQNGFMLMLLILIGKNFSDDGMRDQNISYYFSLIGFIFGHNNQAQIKN</sequence>
<accession>A0ABX8Z7E3</accession>
<feature type="transmembrane region" description="Helical" evidence="5">
    <location>
        <begin position="248"/>
        <end position="267"/>
    </location>
</feature>
<evidence type="ECO:0000256" key="4">
    <source>
        <dbReference type="ARBA" id="ARBA00023136"/>
    </source>
</evidence>
<dbReference type="RefSeq" id="WP_221005236.1">
    <property type="nucleotide sequence ID" value="NZ_CP081150.1"/>
</dbReference>
<dbReference type="GO" id="GO:0016874">
    <property type="term" value="F:ligase activity"/>
    <property type="evidence" value="ECO:0007669"/>
    <property type="project" value="UniProtKB-KW"/>
</dbReference>